<evidence type="ECO:0000313" key="2">
    <source>
        <dbReference type="EMBL" id="XCI28190.1"/>
    </source>
</evidence>
<dbReference type="EMBL" id="CP159485">
    <property type="protein sequence ID" value="XCI28190.1"/>
    <property type="molecule type" value="Genomic_DNA"/>
</dbReference>
<organism evidence="2">
    <name type="scientific">Proteinivorax hydrogeniformans</name>
    <dbReference type="NCBI Taxonomy" id="1826727"/>
    <lineage>
        <taxon>Bacteria</taxon>
        <taxon>Bacillati</taxon>
        <taxon>Bacillota</taxon>
        <taxon>Clostridia</taxon>
        <taxon>Eubacteriales</taxon>
        <taxon>Proteinivoracaceae</taxon>
        <taxon>Proteinivorax</taxon>
    </lineage>
</organism>
<evidence type="ECO:0000256" key="1">
    <source>
        <dbReference type="SAM" id="Phobius"/>
    </source>
</evidence>
<keyword evidence="1" id="KW-0812">Transmembrane</keyword>
<proteinExistence type="predicted"/>
<sequence length="55" mass="6336">MSELISYIIAVAIYGLLMFLFHRKKHQETEPALKEAVISTAIFALLYGLIIVLWR</sequence>
<gene>
    <name evidence="2" type="ORF">PRVXH_002140</name>
</gene>
<reference evidence="2" key="2">
    <citation type="submission" date="2024-06" db="EMBL/GenBank/DDBJ databases">
        <authorList>
            <person name="Petrova K.O."/>
            <person name="Toshchakov S.V."/>
            <person name="Boltjanskaja Y.V."/>
            <person name="Kevbrin V.V."/>
        </authorList>
    </citation>
    <scope>NUCLEOTIDE SEQUENCE</scope>
    <source>
        <strain evidence="2">Z-710</strain>
    </source>
</reference>
<keyword evidence="1" id="KW-0472">Membrane</keyword>
<accession>A0AAU8HRK5</accession>
<name>A0AAU8HRK5_9FIRM</name>
<feature type="transmembrane region" description="Helical" evidence="1">
    <location>
        <begin position="6"/>
        <end position="23"/>
    </location>
</feature>
<reference evidence="2" key="1">
    <citation type="journal article" date="2018" name="Antonie Van Leeuwenhoek">
        <title>Proteinivorax hydrogeniformans sp. nov., an anaerobic, haloalkaliphilic bacterium fermenting proteinaceous compounds with high hydrogen production.</title>
        <authorList>
            <person name="Boltyanskaya Y."/>
            <person name="Detkova E."/>
            <person name="Pimenov N."/>
            <person name="Kevbrin V."/>
        </authorList>
    </citation>
    <scope>NUCLEOTIDE SEQUENCE</scope>
    <source>
        <strain evidence="2">Z-710</strain>
    </source>
</reference>
<keyword evidence="1" id="KW-1133">Transmembrane helix</keyword>
<dbReference type="AlphaFoldDB" id="A0AAU8HRK5"/>
<dbReference type="RefSeq" id="WP_353892767.1">
    <property type="nucleotide sequence ID" value="NZ_CP159485.1"/>
</dbReference>
<feature type="transmembrane region" description="Helical" evidence="1">
    <location>
        <begin position="35"/>
        <end position="54"/>
    </location>
</feature>
<protein>
    <submittedName>
        <fullName evidence="2">Uncharacterized protein</fullName>
    </submittedName>
</protein>